<dbReference type="OrthoDB" id="764273at2759"/>
<dbReference type="AlphaFoldDB" id="A0A2G5CFG8"/>
<dbReference type="Pfam" id="PF03168">
    <property type="entry name" value="LEA_2"/>
    <property type="match status" value="1"/>
</dbReference>
<sequence>MTENNQFKPLAPLGYEIRSSDESAEEGYTSMLKSRQHDHRRRAIICFGCCSAGILISAVLITVLMLTVLRVKDPEINMNRITIPQILLNAAVPSTINIVAQFAVKNPNIATFKYANSTTLLYYHGVIVGEAHIPSGQAKAQRTHNMTMSIDVITARFLADSKFLNEIAGGTLTVSSYTSLSGRVKIIKIIKKHVDVKMNCTITANITSQGIVDQKCEKKVSL</sequence>
<evidence type="ECO:0000256" key="1">
    <source>
        <dbReference type="SAM" id="Phobius"/>
    </source>
</evidence>
<dbReference type="STRING" id="218851.A0A2G5CFG8"/>
<dbReference type="Gene3D" id="2.60.40.1820">
    <property type="match status" value="1"/>
</dbReference>
<keyword evidence="1" id="KW-0472">Membrane</keyword>
<evidence type="ECO:0000313" key="4">
    <source>
        <dbReference type="Proteomes" id="UP000230069"/>
    </source>
</evidence>
<reference evidence="3 4" key="1">
    <citation type="submission" date="2017-09" db="EMBL/GenBank/DDBJ databases">
        <title>WGS assembly of Aquilegia coerulea Goldsmith.</title>
        <authorList>
            <person name="Hodges S."/>
            <person name="Kramer E."/>
            <person name="Nordborg M."/>
            <person name="Tomkins J."/>
            <person name="Borevitz J."/>
            <person name="Derieg N."/>
            <person name="Yan J."/>
            <person name="Mihaltcheva S."/>
            <person name="Hayes R.D."/>
            <person name="Rokhsar D."/>
        </authorList>
    </citation>
    <scope>NUCLEOTIDE SEQUENCE [LARGE SCALE GENOMIC DNA]</scope>
    <source>
        <strain evidence="4">cv. Goldsmith</strain>
    </source>
</reference>
<evidence type="ECO:0000313" key="3">
    <source>
        <dbReference type="EMBL" id="PIA30042.1"/>
    </source>
</evidence>
<keyword evidence="4" id="KW-1185">Reference proteome</keyword>
<feature type="transmembrane region" description="Helical" evidence="1">
    <location>
        <begin position="86"/>
        <end position="104"/>
    </location>
</feature>
<accession>A0A2G5CFG8</accession>
<name>A0A2G5CFG8_AQUCA</name>
<evidence type="ECO:0000259" key="2">
    <source>
        <dbReference type="Pfam" id="PF03168"/>
    </source>
</evidence>
<feature type="transmembrane region" description="Helical" evidence="1">
    <location>
        <begin position="43"/>
        <end position="66"/>
    </location>
</feature>
<dbReference type="PANTHER" id="PTHR31852">
    <property type="entry name" value="LATE EMBRYOGENESIS ABUNDANT (LEA) HYDROXYPROLINE-RICH GLYCOPROTEIN FAMILY"/>
    <property type="match status" value="1"/>
</dbReference>
<dbReference type="InParanoid" id="A0A2G5CFG8"/>
<feature type="domain" description="Late embryogenesis abundant protein LEA-2 subgroup" evidence="2">
    <location>
        <begin position="102"/>
        <end position="201"/>
    </location>
</feature>
<dbReference type="EMBL" id="KZ305074">
    <property type="protein sequence ID" value="PIA30042.1"/>
    <property type="molecule type" value="Genomic_DNA"/>
</dbReference>
<keyword evidence="1" id="KW-1133">Transmembrane helix</keyword>
<dbReference type="SUPFAM" id="SSF117070">
    <property type="entry name" value="LEA14-like"/>
    <property type="match status" value="1"/>
</dbReference>
<dbReference type="InterPro" id="IPR055301">
    <property type="entry name" value="Lea14-like_2"/>
</dbReference>
<dbReference type="Proteomes" id="UP000230069">
    <property type="component" value="Unassembled WGS sequence"/>
</dbReference>
<protein>
    <recommendedName>
        <fullName evidence="2">Late embryogenesis abundant protein LEA-2 subgroup domain-containing protein</fullName>
    </recommendedName>
</protein>
<dbReference type="FunCoup" id="A0A2G5CFG8">
    <property type="interactions" value="304"/>
</dbReference>
<dbReference type="InterPro" id="IPR004864">
    <property type="entry name" value="LEA_2"/>
</dbReference>
<organism evidence="3 4">
    <name type="scientific">Aquilegia coerulea</name>
    <name type="common">Rocky mountain columbine</name>
    <dbReference type="NCBI Taxonomy" id="218851"/>
    <lineage>
        <taxon>Eukaryota</taxon>
        <taxon>Viridiplantae</taxon>
        <taxon>Streptophyta</taxon>
        <taxon>Embryophyta</taxon>
        <taxon>Tracheophyta</taxon>
        <taxon>Spermatophyta</taxon>
        <taxon>Magnoliopsida</taxon>
        <taxon>Ranunculales</taxon>
        <taxon>Ranunculaceae</taxon>
        <taxon>Thalictroideae</taxon>
        <taxon>Aquilegia</taxon>
    </lineage>
</organism>
<keyword evidence="1" id="KW-0812">Transmembrane</keyword>
<gene>
    <name evidence="3" type="ORF">AQUCO_05700031v1</name>
</gene>
<proteinExistence type="predicted"/>